<dbReference type="EMBL" id="VSRR010063706">
    <property type="protein sequence ID" value="MPC83856.1"/>
    <property type="molecule type" value="Genomic_DNA"/>
</dbReference>
<sequence>MEHFLLQCPRFHSHHTELHSWLSALAIITLDMPTLQAASGIHSSWQLYHACGTHTGLPQGS</sequence>
<evidence type="ECO:0000313" key="1">
    <source>
        <dbReference type="EMBL" id="MPC83856.1"/>
    </source>
</evidence>
<dbReference type="Proteomes" id="UP000324222">
    <property type="component" value="Unassembled WGS sequence"/>
</dbReference>
<name>A0A5B7IQJ3_PORTR</name>
<comment type="caution">
    <text evidence="1">The sequence shown here is derived from an EMBL/GenBank/DDBJ whole genome shotgun (WGS) entry which is preliminary data.</text>
</comment>
<protein>
    <submittedName>
        <fullName evidence="1">Uncharacterized protein</fullName>
    </submittedName>
</protein>
<gene>
    <name evidence="1" type="ORF">E2C01_078576</name>
</gene>
<keyword evidence="2" id="KW-1185">Reference proteome</keyword>
<evidence type="ECO:0000313" key="2">
    <source>
        <dbReference type="Proteomes" id="UP000324222"/>
    </source>
</evidence>
<dbReference type="AlphaFoldDB" id="A0A5B7IQJ3"/>
<organism evidence="1 2">
    <name type="scientific">Portunus trituberculatus</name>
    <name type="common">Swimming crab</name>
    <name type="synonym">Neptunus trituberculatus</name>
    <dbReference type="NCBI Taxonomy" id="210409"/>
    <lineage>
        <taxon>Eukaryota</taxon>
        <taxon>Metazoa</taxon>
        <taxon>Ecdysozoa</taxon>
        <taxon>Arthropoda</taxon>
        <taxon>Crustacea</taxon>
        <taxon>Multicrustacea</taxon>
        <taxon>Malacostraca</taxon>
        <taxon>Eumalacostraca</taxon>
        <taxon>Eucarida</taxon>
        <taxon>Decapoda</taxon>
        <taxon>Pleocyemata</taxon>
        <taxon>Brachyura</taxon>
        <taxon>Eubrachyura</taxon>
        <taxon>Portunoidea</taxon>
        <taxon>Portunidae</taxon>
        <taxon>Portuninae</taxon>
        <taxon>Portunus</taxon>
    </lineage>
</organism>
<reference evidence="1 2" key="1">
    <citation type="submission" date="2019-05" db="EMBL/GenBank/DDBJ databases">
        <title>Another draft genome of Portunus trituberculatus and its Hox gene families provides insights of decapod evolution.</title>
        <authorList>
            <person name="Jeong J.-H."/>
            <person name="Song I."/>
            <person name="Kim S."/>
            <person name="Choi T."/>
            <person name="Kim D."/>
            <person name="Ryu S."/>
            <person name="Kim W."/>
        </authorList>
    </citation>
    <scope>NUCLEOTIDE SEQUENCE [LARGE SCALE GENOMIC DNA]</scope>
    <source>
        <tissue evidence="1">Muscle</tissue>
    </source>
</reference>
<proteinExistence type="predicted"/>
<accession>A0A5B7IQJ3</accession>